<keyword evidence="5" id="KW-1185">Reference proteome</keyword>
<evidence type="ECO:0000313" key="5">
    <source>
        <dbReference type="Proteomes" id="UP000292447"/>
    </source>
</evidence>
<keyword evidence="3 4" id="KW-0269">Exonuclease</keyword>
<organism evidence="4 5">
    <name type="scientific">Metschnikowia aff. pulcherrima</name>
    <dbReference type="NCBI Taxonomy" id="2163413"/>
    <lineage>
        <taxon>Eukaryota</taxon>
        <taxon>Fungi</taxon>
        <taxon>Dikarya</taxon>
        <taxon>Ascomycota</taxon>
        <taxon>Saccharomycotina</taxon>
        <taxon>Pichiomycetes</taxon>
        <taxon>Metschnikowiaceae</taxon>
        <taxon>Metschnikowia</taxon>
    </lineage>
</organism>
<dbReference type="EMBL" id="CP034459">
    <property type="protein sequence ID" value="QBM89013.1"/>
    <property type="molecule type" value="Genomic_DNA"/>
</dbReference>
<dbReference type="GO" id="GO:0006303">
    <property type="term" value="P:double-strand break repair via nonhomologous end joining"/>
    <property type="evidence" value="ECO:0007669"/>
    <property type="project" value="TreeGrafter"/>
</dbReference>
<keyword evidence="1" id="KW-0540">Nuclease</keyword>
<protein>
    <submittedName>
        <fullName evidence="4">RNA processing exonuclease, beta-lactamase fold, Cft2 family</fullName>
    </submittedName>
</protein>
<dbReference type="GO" id="GO:0003684">
    <property type="term" value="F:damaged DNA binding"/>
    <property type="evidence" value="ECO:0007669"/>
    <property type="project" value="TreeGrafter"/>
</dbReference>
<dbReference type="Gene3D" id="3.60.15.10">
    <property type="entry name" value="Ribonuclease Z/Hydroxyacylglutathione hydrolase-like"/>
    <property type="match status" value="1"/>
</dbReference>
<dbReference type="Gene3D" id="3.40.50.12650">
    <property type="match status" value="1"/>
</dbReference>
<sequence length="681" mass="77877">MSNTFDGVLREFPFIGLDRFNTSASVFLLTHCHADHLSGISNKSFTNLVYCSKETKMLLALDKRLTKSLKMVKAVPYNVRTRLETPPDASITIYITLIEAYHCLGASMFLVEELSESANVANCSQTSDYNVDQVSRAVLCTGDLRAEQWWRESVHQSPALFPYLKGDKPLDCIYFDSTFAYRGEPFIEIPPNNHGIHAAVSMLREYPRSDPEIEFEFSDTTLGFEQAWAFILSYFGGSLKVHSKHLAQKLELVAEYDRINGKTLKSAMTRLHAKKEATVFHGGATSDSDSILVKIKQCINFNIRDYTGICCPIPLISVPSISELQLIRETKAGNKLFEYLDRLWILPYGGTKLLPLEVKLIFSRHSSYSEVRAFLEMFTPRQVFPCFYSPTVWRNGFSMARVFGHLCIESKSSYDEMMVSLYGALPKEVVTRSIATINRWSISECEKEEIFIKEIMNQDELLPHEEPLKGPALLNLRKVVRVPFLKNERSSKDFDFIKGRHKDFSLQKMTEGRRSLNYEKFVQKQQMLYYKKHNLPQYKRDYQSPKYSKDFTSALGGSSDYDTDSCGSSLDLLARTRKSVCASGSAHQRSFIACSQPGLFWKVQKDVSRHPSFTRSSLVKSSFDSFEEDMSPPKHDGQRTEQIYYNLEGHVDFTNIDELSTSLMHAPRIWQEMQLCCIPSQ</sequence>
<dbReference type="Proteomes" id="UP000292447">
    <property type="component" value="Chromosome IV"/>
</dbReference>
<dbReference type="STRING" id="2163413.A0A4V1AEF3"/>
<keyword evidence="2" id="KW-0378">Hydrolase</keyword>
<dbReference type="GO" id="GO:0035312">
    <property type="term" value="F:5'-3' DNA exonuclease activity"/>
    <property type="evidence" value="ECO:0007669"/>
    <property type="project" value="TreeGrafter"/>
</dbReference>
<evidence type="ECO:0000313" key="4">
    <source>
        <dbReference type="EMBL" id="QBM89013.1"/>
    </source>
</evidence>
<dbReference type="InterPro" id="IPR036866">
    <property type="entry name" value="RibonucZ/Hydroxyglut_hydro"/>
</dbReference>
<dbReference type="GO" id="GO:0000723">
    <property type="term" value="P:telomere maintenance"/>
    <property type="evidence" value="ECO:0007669"/>
    <property type="project" value="TreeGrafter"/>
</dbReference>
<evidence type="ECO:0000256" key="3">
    <source>
        <dbReference type="ARBA" id="ARBA00022839"/>
    </source>
</evidence>
<gene>
    <name evidence="4" type="primary">MPUL0D00720</name>
    <name evidence="4" type="ORF">METSCH_D00720</name>
</gene>
<name>A0A4V1AEF3_9ASCO</name>
<evidence type="ECO:0000256" key="1">
    <source>
        <dbReference type="ARBA" id="ARBA00022722"/>
    </source>
</evidence>
<dbReference type="PANTHER" id="PTHR23240:SF8">
    <property type="entry name" value="PROTEIN ARTEMIS"/>
    <property type="match status" value="1"/>
</dbReference>
<dbReference type="AlphaFoldDB" id="A0A4V1AEF3"/>
<accession>A0A4V1AEF3</accession>
<dbReference type="SUPFAM" id="SSF56281">
    <property type="entry name" value="Metallo-hydrolase/oxidoreductase"/>
    <property type="match status" value="1"/>
</dbReference>
<dbReference type="PANTHER" id="PTHR23240">
    <property type="entry name" value="DNA CROSS-LINK REPAIR PROTEIN PSO2/SNM1-RELATED"/>
    <property type="match status" value="1"/>
</dbReference>
<evidence type="ECO:0000256" key="2">
    <source>
        <dbReference type="ARBA" id="ARBA00022801"/>
    </source>
</evidence>
<dbReference type="GO" id="GO:0036297">
    <property type="term" value="P:interstrand cross-link repair"/>
    <property type="evidence" value="ECO:0007669"/>
    <property type="project" value="TreeGrafter"/>
</dbReference>
<reference evidence="5" key="1">
    <citation type="submission" date="2019-03" db="EMBL/GenBank/DDBJ databases">
        <title>Snf2 controls pulcherriminic acid biosynthesis and connects pigmentation and antifungal activity of the yeast Metschnikowia pulcherrima.</title>
        <authorList>
            <person name="Gore-Lloyd D."/>
            <person name="Sumann I."/>
            <person name="Brachmann A.O."/>
            <person name="Schneeberger K."/>
            <person name="Ortiz-Merino R.A."/>
            <person name="Moreno-Beltran M."/>
            <person name="Schlaefli M."/>
            <person name="Kirner P."/>
            <person name="Santos Kron A."/>
            <person name="Wolfe K.H."/>
            <person name="Piel J."/>
            <person name="Ahrens C.H."/>
            <person name="Henk D."/>
            <person name="Freimoser F.M."/>
        </authorList>
    </citation>
    <scope>NUCLEOTIDE SEQUENCE [LARGE SCALE GENOMIC DNA]</scope>
    <source>
        <strain evidence="5">APC 1.2</strain>
    </source>
</reference>
<proteinExistence type="predicted"/>